<dbReference type="Proteomes" id="UP001637994">
    <property type="component" value="Unassembled WGS sequence"/>
</dbReference>
<gene>
    <name evidence="3" type="ORF">ACCQ42_07225</name>
</gene>
<dbReference type="NCBIfam" id="NF033542">
    <property type="entry name" value="transpos_IS110"/>
    <property type="match status" value="1"/>
</dbReference>
<evidence type="ECO:0000313" key="3">
    <source>
        <dbReference type="EMBL" id="MFO3667561.1"/>
    </source>
</evidence>
<evidence type="ECO:0000313" key="4">
    <source>
        <dbReference type="Proteomes" id="UP001637994"/>
    </source>
</evidence>
<feature type="domain" description="Transposase IS116/IS110/IS902 C-terminal" evidence="2">
    <location>
        <begin position="265"/>
        <end position="350"/>
    </location>
</feature>
<feature type="domain" description="Transposase IS110-like N-terminal" evidence="1">
    <location>
        <begin position="4"/>
        <end position="160"/>
    </location>
</feature>
<comment type="caution">
    <text evidence="3">The sequence shown here is derived from an EMBL/GenBank/DDBJ whole genome shotgun (WGS) entry which is preliminary data.</text>
</comment>
<dbReference type="PANTHER" id="PTHR33055">
    <property type="entry name" value="TRANSPOSASE FOR INSERTION SEQUENCE ELEMENT IS1111A"/>
    <property type="match status" value="1"/>
</dbReference>
<name>A0ABW9MFB8_9FIRM</name>
<dbReference type="InterPro" id="IPR047650">
    <property type="entry name" value="Transpos_IS110"/>
</dbReference>
<organism evidence="3 4">
    <name type="scientific">Anaerococcus kampingae</name>
    <dbReference type="NCBI Taxonomy" id="3115614"/>
    <lineage>
        <taxon>Bacteria</taxon>
        <taxon>Bacillati</taxon>
        <taxon>Bacillota</taxon>
        <taxon>Tissierellia</taxon>
        <taxon>Tissierellales</taxon>
        <taxon>Peptoniphilaceae</taxon>
        <taxon>Anaerococcus</taxon>
    </lineage>
</organism>
<sequence length="389" mass="44654">MIYLGIDVSKFKHNCYLADENNFDKGCHFEIKNSKDGFEYLLRKLSDFGKDKIRIGLESTGHYHLNLSRFLLDLNFNIHFFNPYQTSLYRKADSFRNTKTDKVDAFFIAKLLRATDSNPTHNELYHNYELKSLTRYKSSLKNDRIKLKNAIVGYIDLIFPELAKVCKDVFCKYTLEVLKEYPSADKIAKANLTRITNLIKKASNGNHSKERAIEIREAARKSIGINSPAVSFRLVQDIKALEFLIEQIDEVNEQIKLLLNEMDNPIMTMPGVGIEIGPSLIAEIGNIDKFESPSKLLAYAGLDPSINQSGTMNSSYSSMSKRGSSYLRDALFLAAFLICQNDETFRLYYEKKKSEGKHHYVALTHVARKLTRVIFHLLKTNQKFISQKN</sequence>
<dbReference type="EMBL" id="JBGMEF010000024">
    <property type="protein sequence ID" value="MFO3667561.1"/>
    <property type="molecule type" value="Genomic_DNA"/>
</dbReference>
<keyword evidence="4" id="KW-1185">Reference proteome</keyword>
<dbReference type="Pfam" id="PF02371">
    <property type="entry name" value="Transposase_20"/>
    <property type="match status" value="1"/>
</dbReference>
<evidence type="ECO:0000259" key="1">
    <source>
        <dbReference type="Pfam" id="PF01548"/>
    </source>
</evidence>
<dbReference type="InterPro" id="IPR003346">
    <property type="entry name" value="Transposase_20"/>
</dbReference>
<dbReference type="InterPro" id="IPR002525">
    <property type="entry name" value="Transp_IS110-like_N"/>
</dbReference>
<reference evidence="3 4" key="1">
    <citation type="journal article" date="2025" name="Anaerobe">
        <title>Description of Anaerococcus kampingiae sp. nov., Anaerococcus groningensis sp. nov., Anaerococcus martiniensis sp. nov., and Anaerococcus cruorum sp. nov., isolated from human clinical specimens.</title>
        <authorList>
            <person name="Boiten K.E."/>
            <person name="Meijer J."/>
            <person name="van Wezel E.M."/>
            <person name="Veloo A.C.M."/>
        </authorList>
    </citation>
    <scope>NUCLEOTIDE SEQUENCE [LARGE SCALE GENOMIC DNA]</scope>
    <source>
        <strain evidence="3 4">ENR0874</strain>
    </source>
</reference>
<evidence type="ECO:0000259" key="2">
    <source>
        <dbReference type="Pfam" id="PF02371"/>
    </source>
</evidence>
<accession>A0ABW9MFB8</accession>
<proteinExistence type="predicted"/>
<dbReference type="PANTHER" id="PTHR33055:SF15">
    <property type="entry name" value="TRANSPOSASE-RELATED"/>
    <property type="match status" value="1"/>
</dbReference>
<protein>
    <submittedName>
        <fullName evidence="3">IS110 family transposase</fullName>
    </submittedName>
</protein>
<dbReference type="Pfam" id="PF01548">
    <property type="entry name" value="DEDD_Tnp_IS110"/>
    <property type="match status" value="1"/>
</dbReference>
<dbReference type="RefSeq" id="WP_106461076.1">
    <property type="nucleotide sequence ID" value="NZ_JBGMEF010000024.1"/>
</dbReference>